<dbReference type="Gene3D" id="3.40.50.1110">
    <property type="entry name" value="SGNH hydrolase"/>
    <property type="match status" value="1"/>
</dbReference>
<reference evidence="2 3" key="1">
    <citation type="submission" date="2019-08" db="EMBL/GenBank/DDBJ databases">
        <title>In-depth cultivation of the pig gut microbiome towards novel bacterial diversity and tailored functional studies.</title>
        <authorList>
            <person name="Wylensek D."/>
            <person name="Hitch T.C.A."/>
            <person name="Clavel T."/>
        </authorList>
    </citation>
    <scope>NUCLEOTIDE SEQUENCE [LARGE SCALE GENOMIC DNA]</scope>
    <source>
        <strain evidence="2 3">WCA3-601-WT-6J</strain>
    </source>
</reference>
<dbReference type="SUPFAM" id="SSF52266">
    <property type="entry name" value="SGNH hydrolase"/>
    <property type="match status" value="1"/>
</dbReference>
<dbReference type="GO" id="GO:0004622">
    <property type="term" value="F:phosphatidylcholine lysophospholipase activity"/>
    <property type="evidence" value="ECO:0007669"/>
    <property type="project" value="TreeGrafter"/>
</dbReference>
<feature type="domain" description="SGNH hydrolase-type esterase" evidence="1">
    <location>
        <begin position="68"/>
        <end position="219"/>
    </location>
</feature>
<evidence type="ECO:0000259" key="1">
    <source>
        <dbReference type="Pfam" id="PF13472"/>
    </source>
</evidence>
<comment type="caution">
    <text evidence="2">The sequence shown here is derived from an EMBL/GenBank/DDBJ whole genome shotgun (WGS) entry which is preliminary data.</text>
</comment>
<organism evidence="2 3">
    <name type="scientific">Ruthenibacterium lactatiformans</name>
    <dbReference type="NCBI Taxonomy" id="1550024"/>
    <lineage>
        <taxon>Bacteria</taxon>
        <taxon>Bacillati</taxon>
        <taxon>Bacillota</taxon>
        <taxon>Clostridia</taxon>
        <taxon>Eubacteriales</taxon>
        <taxon>Oscillospiraceae</taxon>
        <taxon>Ruthenibacterium</taxon>
    </lineage>
</organism>
<dbReference type="Proteomes" id="UP000431913">
    <property type="component" value="Unassembled WGS sequence"/>
</dbReference>
<evidence type="ECO:0000313" key="3">
    <source>
        <dbReference type="Proteomes" id="UP000431913"/>
    </source>
</evidence>
<name>A0A6I2U4T8_9FIRM</name>
<dbReference type="InterPro" id="IPR036514">
    <property type="entry name" value="SGNH_hydro_sf"/>
</dbReference>
<proteinExistence type="predicted"/>
<dbReference type="PANTHER" id="PTHR30383:SF5">
    <property type="entry name" value="SGNH HYDROLASE-TYPE ESTERASE DOMAIN-CONTAINING PROTEIN"/>
    <property type="match status" value="1"/>
</dbReference>
<sequence length="230" mass="26242">MEVIPMAMSPELAKMFKEQSKKNQDNLRRAYEDLNKVAQKGQILFTGSSLMEQFPINEIAMSFGVTKTIYNRGVGGTTTDDFLAHIHTVLLDLVPGKIFINIGTNDIAVRPDGTPWQQHLFENYEKILTIIQTQLPEAEVYMMAYYPINATLPNIPEWTRHTLSIRTNEALNETNQKLAALAEKYGYHFIDCNENLKDADGNQRAEFSKDGMHMFPAGYVEVFKALQRYL</sequence>
<dbReference type="InterPro" id="IPR013830">
    <property type="entry name" value="SGNH_hydro"/>
</dbReference>
<accession>A0A6I2U4T8</accession>
<dbReference type="EMBL" id="VUNJ01000003">
    <property type="protein sequence ID" value="MST91154.1"/>
    <property type="molecule type" value="Genomic_DNA"/>
</dbReference>
<dbReference type="PANTHER" id="PTHR30383">
    <property type="entry name" value="THIOESTERASE 1/PROTEASE 1/LYSOPHOSPHOLIPASE L1"/>
    <property type="match status" value="1"/>
</dbReference>
<evidence type="ECO:0000313" key="2">
    <source>
        <dbReference type="EMBL" id="MST91154.1"/>
    </source>
</evidence>
<dbReference type="AlphaFoldDB" id="A0A6I2U4T8"/>
<gene>
    <name evidence="2" type="ORF">FYJ76_04260</name>
</gene>
<dbReference type="Pfam" id="PF13472">
    <property type="entry name" value="Lipase_GDSL_2"/>
    <property type="match status" value="1"/>
</dbReference>
<protein>
    <submittedName>
        <fullName evidence="2">Lipase</fullName>
    </submittedName>
</protein>
<dbReference type="InterPro" id="IPR051532">
    <property type="entry name" value="Ester_Hydrolysis_Enzymes"/>
</dbReference>